<dbReference type="InterPro" id="IPR032675">
    <property type="entry name" value="LRR_dom_sf"/>
</dbReference>
<sequence length="667" mass="78924">MHGLKSDDFYKTSEERETFERNLEKGFKILDFFVDYSSKLEATTTFNSIVNQVCDSDKKMFDLSSVIIEFMPEFTPAWNYRKKFIQKNESNDQNKLLESLKNERTSTYTSLKKSPKSYSVWHHRLWSITSLFNLEDPNILDLLLEEVKLCFKLFTFDARNFHCWNYFNFIKHYLNLLKPESIDWRKLASEQILNLINVNFSNYSAWFQRTNLPYQKHTLADDLELLKQAIYTDPEDRSIWHYHDWLLFKRNTLPTYLCYVNYMEECKTFNLYFNDNVRLDTDSSTFYKNESVKLKGTWKPTKLNLGISLLWSFVVSSDEDLRGLAKLELVILNTRIEYYSLLLTNPNFFNKKVDSEESGFSRIKLVYFTQKTEVDLESLKFYEEQDREWLENDKVSKPVKVGNELLSMAPDVTLDTLRNQLTVIDELISLDSERKYLLLTKLKILKYLDEDKDVDILFEKLTVLDPLRKDYYRYMLKVHKERSKLKNCNLNDQIKVDFGDLSLSRFDFRTLLPFFGVRELNLRGNKLTSKSLSDISSFLLLLEALDLSYNNIDDLESALYSLGSLKRLKRFIKFISLFIRLNLSGNPLKVLGHETKLQSHIELVYLIYQIFSSQIVVTDTPISEIFTKILHIGTDRQCLLGSHEFILEFNHEDSKNHAVLKKLKNRH</sequence>
<dbReference type="PROSITE" id="PS51450">
    <property type="entry name" value="LRR"/>
    <property type="match status" value="1"/>
</dbReference>
<gene>
    <name evidence="7" type="ORF">TA11140</name>
</gene>
<comment type="similarity">
    <text evidence="1 6">Belongs to the protein prenyltransferase subunit alpha family.</text>
</comment>
<dbReference type="STRING" id="5874.Q4U8H8"/>
<evidence type="ECO:0000313" key="7">
    <source>
        <dbReference type="EMBL" id="CAI76875.1"/>
    </source>
</evidence>
<dbReference type="VEuPathDB" id="PiroplasmaDB:TA11140"/>
<dbReference type="GO" id="GO:0097354">
    <property type="term" value="P:prenylation"/>
    <property type="evidence" value="ECO:0007669"/>
    <property type="project" value="UniProtKB-UniRule"/>
</dbReference>
<evidence type="ECO:0000256" key="3">
    <source>
        <dbReference type="ARBA" id="ARBA00022679"/>
    </source>
</evidence>
<evidence type="ECO:0000256" key="5">
    <source>
        <dbReference type="ARBA" id="ARBA00047658"/>
    </source>
</evidence>
<keyword evidence="3 6" id="KW-0808">Transferase</keyword>
<comment type="catalytic activity">
    <reaction evidence="5 6">
        <text>geranylgeranyl diphosphate + L-cysteinyl-[protein] = S-geranylgeranyl-L-cysteinyl-[protein] + diphosphate</text>
        <dbReference type="Rhea" id="RHEA:21240"/>
        <dbReference type="Rhea" id="RHEA-COMP:10131"/>
        <dbReference type="Rhea" id="RHEA-COMP:11537"/>
        <dbReference type="ChEBI" id="CHEBI:29950"/>
        <dbReference type="ChEBI" id="CHEBI:33019"/>
        <dbReference type="ChEBI" id="CHEBI:57533"/>
        <dbReference type="ChEBI" id="CHEBI:86021"/>
        <dbReference type="EC" id="2.5.1.60"/>
    </reaction>
</comment>
<keyword evidence="4" id="KW-0677">Repeat</keyword>
<accession>Q4U8H8</accession>
<protein>
    <recommendedName>
        <fullName evidence="6">Geranylgeranyl transferase type-2 subunit alpha</fullName>
        <ecNumber evidence="6">2.5.1.60</ecNumber>
    </recommendedName>
    <alternativeName>
        <fullName evidence="6">Geranylgeranyl transferase type II subunit alpha</fullName>
    </alternativeName>
</protein>
<dbReference type="InterPro" id="IPR002088">
    <property type="entry name" value="Prenyl_trans_a"/>
</dbReference>
<dbReference type="Gene3D" id="1.25.40.120">
    <property type="entry name" value="Protein prenylyltransferase"/>
    <property type="match status" value="1"/>
</dbReference>
<dbReference type="KEGG" id="tan:TA11140"/>
<keyword evidence="2 6" id="KW-0637">Prenyltransferase</keyword>
<reference evidence="7 8" key="1">
    <citation type="journal article" date="2005" name="Science">
        <title>Genome of the host-cell transforming parasite Theileria annulata compared with T. parva.</title>
        <authorList>
            <person name="Pain A."/>
            <person name="Renauld H."/>
            <person name="Berriman M."/>
            <person name="Murphy L."/>
            <person name="Yeats C.A."/>
            <person name="Weir W."/>
            <person name="Kerhornou A."/>
            <person name="Aslett M."/>
            <person name="Bishop R."/>
            <person name="Bouchier C."/>
            <person name="Cochet M."/>
            <person name="Coulson R.M.R."/>
            <person name="Cronin A."/>
            <person name="de Villiers E.P."/>
            <person name="Fraser A."/>
            <person name="Fosker N."/>
            <person name="Gardner M."/>
            <person name="Goble A."/>
            <person name="Griffiths-Jones S."/>
            <person name="Harris D.E."/>
            <person name="Katzer F."/>
            <person name="Larke N."/>
            <person name="Lord A."/>
            <person name="Maser P."/>
            <person name="McKellar S."/>
            <person name="Mooney P."/>
            <person name="Morton F."/>
            <person name="Nene V."/>
            <person name="O'Neil S."/>
            <person name="Price C."/>
            <person name="Quail M.A."/>
            <person name="Rabbinowitsch E."/>
            <person name="Rawlings N.D."/>
            <person name="Rutter S."/>
            <person name="Saunders D."/>
            <person name="Seeger K."/>
            <person name="Shah T."/>
            <person name="Squares R."/>
            <person name="Squares S."/>
            <person name="Tivey A."/>
            <person name="Walker A.R."/>
            <person name="Woodward J."/>
            <person name="Dobbelaere D.A.E."/>
            <person name="Langsley G."/>
            <person name="Rajandream M.A."/>
            <person name="McKeever D."/>
            <person name="Shiels B."/>
            <person name="Tait A."/>
            <person name="Barrell B.G."/>
            <person name="Hall N."/>
        </authorList>
    </citation>
    <scope>NUCLEOTIDE SEQUENCE [LARGE SCALE GENOMIC DNA]</scope>
    <source>
        <strain evidence="8">Ankara</strain>
    </source>
</reference>
<evidence type="ECO:0000256" key="4">
    <source>
        <dbReference type="ARBA" id="ARBA00022737"/>
    </source>
</evidence>
<dbReference type="AlphaFoldDB" id="Q4U8H8"/>
<dbReference type="Gene3D" id="3.80.10.10">
    <property type="entry name" value="Ribonuclease Inhibitor"/>
    <property type="match status" value="1"/>
</dbReference>
<evidence type="ECO:0000313" key="8">
    <source>
        <dbReference type="Proteomes" id="UP000001950"/>
    </source>
</evidence>
<dbReference type="EMBL" id="CR940353">
    <property type="protein sequence ID" value="CAI76875.1"/>
    <property type="molecule type" value="Genomic_DNA"/>
</dbReference>
<dbReference type="PROSITE" id="PS51147">
    <property type="entry name" value="PFTA"/>
    <property type="match status" value="2"/>
</dbReference>
<dbReference type="OrthoDB" id="1658at2759"/>
<dbReference type="OMA" id="WEFYRWF"/>
<dbReference type="GO" id="GO:0004663">
    <property type="term" value="F:Rab geranylgeranyltransferase activity"/>
    <property type="evidence" value="ECO:0007669"/>
    <property type="project" value="UniProtKB-UniRule"/>
</dbReference>
<dbReference type="PANTHER" id="PTHR11129:SF2">
    <property type="entry name" value="GERANYLGERANYL TRANSFERASE TYPE-2 SUBUNIT ALPHA"/>
    <property type="match status" value="1"/>
</dbReference>
<evidence type="ECO:0000256" key="2">
    <source>
        <dbReference type="ARBA" id="ARBA00022602"/>
    </source>
</evidence>
<comment type="function">
    <text evidence="6">Catalyzes the transfer of a geranyl-geranyl moiety from geranyl-geranyl pyrophosphate to cysteines occuring in specific C-terminal amino acid sequences.</text>
</comment>
<proteinExistence type="inferred from homology"/>
<dbReference type="GO" id="GO:0005968">
    <property type="term" value="C:Rab-protein geranylgeranyltransferase complex"/>
    <property type="evidence" value="ECO:0007669"/>
    <property type="project" value="TreeGrafter"/>
</dbReference>
<dbReference type="SUPFAM" id="SSF48439">
    <property type="entry name" value="Protein prenylyltransferase"/>
    <property type="match status" value="1"/>
</dbReference>
<dbReference type="PANTHER" id="PTHR11129">
    <property type="entry name" value="PROTEIN FARNESYLTRANSFERASE ALPHA SUBUNIT/RAB GERANYLGERANYL TRANSFERASE ALPHA SUBUNIT"/>
    <property type="match status" value="1"/>
</dbReference>
<dbReference type="RefSeq" id="XP_953500.1">
    <property type="nucleotide sequence ID" value="XM_948407.1"/>
</dbReference>
<organism evidence="7 8">
    <name type="scientific">Theileria annulata</name>
    <dbReference type="NCBI Taxonomy" id="5874"/>
    <lineage>
        <taxon>Eukaryota</taxon>
        <taxon>Sar</taxon>
        <taxon>Alveolata</taxon>
        <taxon>Apicomplexa</taxon>
        <taxon>Aconoidasida</taxon>
        <taxon>Piroplasmida</taxon>
        <taxon>Theileriidae</taxon>
        <taxon>Theileria</taxon>
    </lineage>
</organism>
<dbReference type="Proteomes" id="UP000001950">
    <property type="component" value="Chromosome 4"/>
</dbReference>
<dbReference type="EC" id="2.5.1.60" evidence="6"/>
<dbReference type="Pfam" id="PF01239">
    <property type="entry name" value="PPTA"/>
    <property type="match status" value="2"/>
</dbReference>
<dbReference type="eggNOG" id="KOG0529">
    <property type="taxonomic scope" value="Eukaryota"/>
</dbReference>
<evidence type="ECO:0000256" key="6">
    <source>
        <dbReference type="RuleBase" id="RU367120"/>
    </source>
</evidence>
<name>Q4U8H8_THEAN</name>
<dbReference type="SUPFAM" id="SSF52047">
    <property type="entry name" value="RNI-like"/>
    <property type="match status" value="1"/>
</dbReference>
<dbReference type="InParanoid" id="Q4U8H8"/>
<dbReference type="FunCoup" id="Q4U8H8">
    <property type="interactions" value="4"/>
</dbReference>
<dbReference type="GeneID" id="3862884"/>
<evidence type="ECO:0000256" key="1">
    <source>
        <dbReference type="ARBA" id="ARBA00006734"/>
    </source>
</evidence>
<dbReference type="InterPro" id="IPR001611">
    <property type="entry name" value="Leu-rich_rpt"/>
</dbReference>
<keyword evidence="8" id="KW-1185">Reference proteome</keyword>